<dbReference type="GO" id="GO:0006355">
    <property type="term" value="P:regulation of DNA-templated transcription"/>
    <property type="evidence" value="ECO:0007669"/>
    <property type="project" value="InterPro"/>
</dbReference>
<dbReference type="Pfam" id="PF15919">
    <property type="entry name" value="HicB_lk_antitox"/>
    <property type="match status" value="1"/>
</dbReference>
<dbReference type="SUPFAM" id="SSF143100">
    <property type="entry name" value="TTHA1013/TTHA0281-like"/>
    <property type="match status" value="1"/>
</dbReference>
<dbReference type="Gene3D" id="3.30.160.250">
    <property type="match status" value="1"/>
</dbReference>
<evidence type="ECO:0000313" key="2">
    <source>
        <dbReference type="EMBL" id="APV37621.1"/>
    </source>
</evidence>
<geneLocation type="plasmid" evidence="3">
    <name>pgfj1</name>
</geneLocation>
<dbReference type="AlphaFoldDB" id="A0A1P8EMZ8"/>
<dbReference type="InterPro" id="IPR031807">
    <property type="entry name" value="HicB-like"/>
</dbReference>
<sequence>MLYPVYVHKDEDTAYGLTFPDFEGCFSAADEMQDIQRMAQEAVELHFDGEDLKLPKPSSPEQWLGDERFQDGFWLLIDIDTSKINTKSVRINVSMSESLVKRIDAVAKRQHLSRSAFLAKSAELALHD</sequence>
<proteinExistence type="predicted"/>
<name>A0A1P8EMZ8_9GAMM</name>
<organism evidence="2 3">
    <name type="scientific">Acinetobacter soli</name>
    <dbReference type="NCBI Taxonomy" id="487316"/>
    <lineage>
        <taxon>Bacteria</taxon>
        <taxon>Pseudomonadati</taxon>
        <taxon>Pseudomonadota</taxon>
        <taxon>Gammaproteobacteria</taxon>
        <taxon>Moraxellales</taxon>
        <taxon>Moraxellaceae</taxon>
        <taxon>Acinetobacter</taxon>
    </lineage>
</organism>
<evidence type="ECO:0000313" key="3">
    <source>
        <dbReference type="Proteomes" id="UP000185674"/>
    </source>
</evidence>
<dbReference type="EMBL" id="CP016897">
    <property type="protein sequence ID" value="APV37621.1"/>
    <property type="molecule type" value="Genomic_DNA"/>
</dbReference>
<accession>A0A1P8EMZ8</accession>
<dbReference type="KEGG" id="asol:BEN76_16310"/>
<dbReference type="InterPro" id="IPR010985">
    <property type="entry name" value="Ribbon_hlx_hlx"/>
</dbReference>
<evidence type="ECO:0000259" key="1">
    <source>
        <dbReference type="Pfam" id="PF15919"/>
    </source>
</evidence>
<dbReference type="RefSeq" id="WP_076033631.1">
    <property type="nucleotide sequence ID" value="NZ_CP016897.1"/>
</dbReference>
<feature type="domain" description="HicB-like antitoxin of toxin-antitoxin system" evidence="1">
    <location>
        <begin position="3"/>
        <end position="122"/>
    </location>
</feature>
<protein>
    <submittedName>
        <fullName evidence="2">CopG family transcriptional regulator</fullName>
    </submittedName>
</protein>
<keyword evidence="2" id="KW-0614">Plasmid</keyword>
<gene>
    <name evidence="2" type="ORF">BEN76_16310</name>
</gene>
<dbReference type="CDD" id="cd22231">
    <property type="entry name" value="RHH_NikR_HicB-like"/>
    <property type="match status" value="1"/>
</dbReference>
<dbReference type="InterPro" id="IPR035069">
    <property type="entry name" value="TTHA1013/TTHA0281-like"/>
</dbReference>
<reference evidence="2 3" key="1">
    <citation type="submission" date="2016-08" db="EMBL/GenBank/DDBJ databases">
        <title>Complete genome sequence of Acinetobacter baylyi strain GFJ2.</title>
        <authorList>
            <person name="Tabata M."/>
            <person name="Kuboki S."/>
            <person name="Gibu N."/>
            <person name="Kinouchi Y."/>
            <person name="Vangnai A."/>
            <person name="Kasai D."/>
            <person name="Fukuda M."/>
        </authorList>
    </citation>
    <scope>NUCLEOTIDE SEQUENCE [LARGE SCALE GENOMIC DNA]</scope>
    <source>
        <strain evidence="2 3">GFJ2</strain>
        <plasmid evidence="3">Plasmid pgfj1</plasmid>
    </source>
</reference>
<dbReference type="SUPFAM" id="SSF47598">
    <property type="entry name" value="Ribbon-helix-helix"/>
    <property type="match status" value="1"/>
</dbReference>
<dbReference type="Proteomes" id="UP000185674">
    <property type="component" value="Plasmid pGFJ1"/>
</dbReference>